<reference evidence="1" key="1">
    <citation type="submission" date="2020-03" db="EMBL/GenBank/DDBJ databases">
        <title>The deep terrestrial virosphere.</title>
        <authorList>
            <person name="Holmfeldt K."/>
            <person name="Nilsson E."/>
            <person name="Simone D."/>
            <person name="Lopez-Fernandez M."/>
            <person name="Wu X."/>
            <person name="de Brujin I."/>
            <person name="Lundin D."/>
            <person name="Andersson A."/>
            <person name="Bertilsson S."/>
            <person name="Dopson M."/>
        </authorList>
    </citation>
    <scope>NUCLEOTIDE SEQUENCE</scope>
    <source>
        <strain evidence="1">MM415B02139</strain>
    </source>
</reference>
<dbReference type="EMBL" id="MT142614">
    <property type="protein sequence ID" value="QJA86099.1"/>
    <property type="molecule type" value="Genomic_DNA"/>
</dbReference>
<accession>A0A6M3KVS1</accession>
<dbReference type="AlphaFoldDB" id="A0A6M3KVS1"/>
<gene>
    <name evidence="1" type="ORF">MM415B02139_0012</name>
</gene>
<organism evidence="1">
    <name type="scientific">viral metagenome</name>
    <dbReference type="NCBI Taxonomy" id="1070528"/>
    <lineage>
        <taxon>unclassified sequences</taxon>
        <taxon>metagenomes</taxon>
        <taxon>organismal metagenomes</taxon>
    </lineage>
</organism>
<name>A0A6M3KVS1_9ZZZZ</name>
<proteinExistence type="predicted"/>
<sequence length="94" mass="10206">MMIHETFDAALAEWREVGGALNYIQSTPTESCCWQVWLPLSDLAEAINTSPRLATIYALSAGGMSAAEISRELRDWHDDNPAPVSLTVAEALGT</sequence>
<evidence type="ECO:0000313" key="1">
    <source>
        <dbReference type="EMBL" id="QJA86099.1"/>
    </source>
</evidence>
<protein>
    <submittedName>
        <fullName evidence="1">Uncharacterized protein</fullName>
    </submittedName>
</protein>